<comment type="similarity">
    <text evidence="1">Belongs to the small GTPase superfamily. RGK family.</text>
</comment>
<reference evidence="5" key="1">
    <citation type="submission" date="2012-12" db="EMBL/GenBank/DDBJ databases">
        <authorList>
            <person name="Hellsten U."/>
            <person name="Grimwood J."/>
            <person name="Chapman J.A."/>
            <person name="Shapiro H."/>
            <person name="Aerts A."/>
            <person name="Otillar R.P."/>
            <person name="Terry A.Y."/>
            <person name="Boore J.L."/>
            <person name="Simakov O."/>
            <person name="Marletaz F."/>
            <person name="Cho S.-J."/>
            <person name="Edsinger-Gonzales E."/>
            <person name="Havlak P."/>
            <person name="Kuo D.-H."/>
            <person name="Larsson T."/>
            <person name="Lv J."/>
            <person name="Arendt D."/>
            <person name="Savage R."/>
            <person name="Osoegawa K."/>
            <person name="de Jong P."/>
            <person name="Lindberg D.R."/>
            <person name="Seaver E.C."/>
            <person name="Weisblat D.A."/>
            <person name="Putnam N.H."/>
            <person name="Grigoriev I.V."/>
            <person name="Rokhsar D.S."/>
        </authorList>
    </citation>
    <scope>NUCLEOTIDE SEQUENCE</scope>
    <source>
        <strain evidence="5">I ESC-2004</strain>
    </source>
</reference>
<keyword evidence="5" id="KW-1185">Reference proteome</keyword>
<dbReference type="PROSITE" id="PS51421">
    <property type="entry name" value="RAS"/>
    <property type="match status" value="1"/>
</dbReference>
<dbReference type="GO" id="GO:0005246">
    <property type="term" value="F:calcium channel regulator activity"/>
    <property type="evidence" value="ECO:0007669"/>
    <property type="project" value="TreeGrafter"/>
</dbReference>
<dbReference type="PANTHER" id="PTHR45775:SF6">
    <property type="entry name" value="RAD, GEM_KIR FAMILY MEMBER 2, ISOFORM C"/>
    <property type="match status" value="1"/>
</dbReference>
<dbReference type="OrthoDB" id="5239715at2759"/>
<dbReference type="GO" id="GO:0003924">
    <property type="term" value="F:GTPase activity"/>
    <property type="evidence" value="ECO:0007669"/>
    <property type="project" value="InterPro"/>
</dbReference>
<dbReference type="PRINTS" id="PR00449">
    <property type="entry name" value="RASTRNSFRMNG"/>
</dbReference>
<accession>R7U1E1</accession>
<dbReference type="AlphaFoldDB" id="R7U1E1"/>
<evidence type="ECO:0000313" key="5">
    <source>
        <dbReference type="Proteomes" id="UP000014760"/>
    </source>
</evidence>
<dbReference type="InterPro" id="IPR027417">
    <property type="entry name" value="P-loop_NTPase"/>
</dbReference>
<proteinExistence type="inferred from homology"/>
<dbReference type="Pfam" id="PF00071">
    <property type="entry name" value="Ras"/>
    <property type="match status" value="1"/>
</dbReference>
<dbReference type="InterPro" id="IPR001806">
    <property type="entry name" value="Small_GTPase"/>
</dbReference>
<dbReference type="HOGENOM" id="CLU_041217_3_3_1"/>
<dbReference type="EMBL" id="AMQN01009921">
    <property type="status" value="NOT_ANNOTATED_CDS"/>
    <property type="molecule type" value="Genomic_DNA"/>
</dbReference>
<dbReference type="SMART" id="SM00175">
    <property type="entry name" value="RAB"/>
    <property type="match status" value="1"/>
</dbReference>
<sequence>MGGEEAYLNGVNGDAEVPVEEAECREQAEEAEGDEEEAYINRVLVLGSQGVGKSTLTQQLMTSEYLANKESGPDDETGDHIVSVVLDDIESMVLFLDTRGAEPVKDRDDVDAFLVVYSVTDRNSFSYAQACLQDICGKGKVCKKAVILVANKQESVRNRAVSEDDGRNLATKRRCKFIEVSALLDHKVDELLVGIIRQMRIKRAMAEQSSGGDSKINPTGCLHRAAFGLFRKLFRRSQPGIARSCDNLLV</sequence>
<dbReference type="GO" id="GO:0005886">
    <property type="term" value="C:plasma membrane"/>
    <property type="evidence" value="ECO:0007669"/>
    <property type="project" value="TreeGrafter"/>
</dbReference>
<dbReference type="OMA" id="LPSHCMK"/>
<dbReference type="STRING" id="283909.R7U1E1"/>
<dbReference type="EMBL" id="KB306612">
    <property type="protein sequence ID" value="ELT99692.1"/>
    <property type="molecule type" value="Genomic_DNA"/>
</dbReference>
<dbReference type="EnsemblMetazoa" id="CapteT184009">
    <property type="protein sequence ID" value="CapteP184009"/>
    <property type="gene ID" value="CapteG184009"/>
</dbReference>
<evidence type="ECO:0000256" key="1">
    <source>
        <dbReference type="ARBA" id="ARBA00008846"/>
    </source>
</evidence>
<organism evidence="3">
    <name type="scientific">Capitella teleta</name>
    <name type="common">Polychaete worm</name>
    <dbReference type="NCBI Taxonomy" id="283909"/>
    <lineage>
        <taxon>Eukaryota</taxon>
        <taxon>Metazoa</taxon>
        <taxon>Spiralia</taxon>
        <taxon>Lophotrochozoa</taxon>
        <taxon>Annelida</taxon>
        <taxon>Polychaeta</taxon>
        <taxon>Sedentaria</taxon>
        <taxon>Scolecida</taxon>
        <taxon>Capitellidae</taxon>
        <taxon>Capitella</taxon>
    </lineage>
</organism>
<keyword evidence="2" id="KW-0597">Phosphoprotein</keyword>
<reference evidence="4" key="3">
    <citation type="submission" date="2015-06" db="UniProtKB">
        <authorList>
            <consortium name="EnsemblMetazoa"/>
        </authorList>
    </citation>
    <scope>IDENTIFICATION</scope>
</reference>
<dbReference type="InterPro" id="IPR051641">
    <property type="entry name" value="RGK_GTP-binding_reg"/>
</dbReference>
<dbReference type="Proteomes" id="UP000014760">
    <property type="component" value="Unassembled WGS sequence"/>
</dbReference>
<dbReference type="Gene3D" id="3.40.50.300">
    <property type="entry name" value="P-loop containing nucleotide triphosphate hydrolases"/>
    <property type="match status" value="1"/>
</dbReference>
<dbReference type="PROSITE" id="PS51419">
    <property type="entry name" value="RAB"/>
    <property type="match status" value="1"/>
</dbReference>
<evidence type="ECO:0000256" key="2">
    <source>
        <dbReference type="ARBA" id="ARBA00022553"/>
    </source>
</evidence>
<protein>
    <recommendedName>
        <fullName evidence="6">Small monomeric GTPase</fullName>
    </recommendedName>
</protein>
<dbReference type="SMART" id="SM00173">
    <property type="entry name" value="RAS"/>
    <property type="match status" value="1"/>
</dbReference>
<reference evidence="3 5" key="2">
    <citation type="journal article" date="2013" name="Nature">
        <title>Insights into bilaterian evolution from three spiralian genomes.</title>
        <authorList>
            <person name="Simakov O."/>
            <person name="Marletaz F."/>
            <person name="Cho S.J."/>
            <person name="Edsinger-Gonzales E."/>
            <person name="Havlak P."/>
            <person name="Hellsten U."/>
            <person name="Kuo D.H."/>
            <person name="Larsson T."/>
            <person name="Lv J."/>
            <person name="Arendt D."/>
            <person name="Savage R."/>
            <person name="Osoegawa K."/>
            <person name="de Jong P."/>
            <person name="Grimwood J."/>
            <person name="Chapman J.A."/>
            <person name="Shapiro H."/>
            <person name="Aerts A."/>
            <person name="Otillar R.P."/>
            <person name="Terry A.Y."/>
            <person name="Boore J.L."/>
            <person name="Grigoriev I.V."/>
            <person name="Lindberg D.R."/>
            <person name="Seaver E.C."/>
            <person name="Weisblat D.A."/>
            <person name="Putnam N.H."/>
            <person name="Rokhsar D.S."/>
        </authorList>
    </citation>
    <scope>NUCLEOTIDE SEQUENCE</scope>
    <source>
        <strain evidence="3 5">I ESC-2004</strain>
    </source>
</reference>
<gene>
    <name evidence="3" type="ORF">CAPTEDRAFT_184009</name>
</gene>
<evidence type="ECO:0000313" key="3">
    <source>
        <dbReference type="EMBL" id="ELT99692.1"/>
    </source>
</evidence>
<dbReference type="SUPFAM" id="SSF52540">
    <property type="entry name" value="P-loop containing nucleoside triphosphate hydrolases"/>
    <property type="match status" value="1"/>
</dbReference>
<evidence type="ECO:0008006" key="6">
    <source>
        <dbReference type="Google" id="ProtNLM"/>
    </source>
</evidence>
<dbReference type="PANTHER" id="PTHR45775">
    <property type="entry name" value="RAD, GEM/KIR FAMILY MEMBER 2, ISOFORM C"/>
    <property type="match status" value="1"/>
</dbReference>
<name>R7U1E1_CAPTE</name>
<dbReference type="GO" id="GO:0005525">
    <property type="term" value="F:GTP binding"/>
    <property type="evidence" value="ECO:0007669"/>
    <property type="project" value="InterPro"/>
</dbReference>
<evidence type="ECO:0000313" key="4">
    <source>
        <dbReference type="EnsemblMetazoa" id="CapteP184009"/>
    </source>
</evidence>